<evidence type="ECO:0008006" key="4">
    <source>
        <dbReference type="Google" id="ProtNLM"/>
    </source>
</evidence>
<name>A0ABN1RTH2_9ACTN</name>
<proteinExistence type="predicted"/>
<keyword evidence="3" id="KW-1185">Reference proteome</keyword>
<sequence>MCTDFTAFLFDEKQLQGTKQGLCGSTYFAGLPFNNKASSGRSQNLLCTYRLFDAANATGSYTALSPGERDNDFSNDTVGNNRVSSVQKVC</sequence>
<evidence type="ECO:0000313" key="3">
    <source>
        <dbReference type="Proteomes" id="UP001500665"/>
    </source>
</evidence>
<reference evidence="2 3" key="1">
    <citation type="journal article" date="2019" name="Int. J. Syst. Evol. Microbiol.">
        <title>The Global Catalogue of Microorganisms (GCM) 10K type strain sequencing project: providing services to taxonomists for standard genome sequencing and annotation.</title>
        <authorList>
            <consortium name="The Broad Institute Genomics Platform"/>
            <consortium name="The Broad Institute Genome Sequencing Center for Infectious Disease"/>
            <person name="Wu L."/>
            <person name="Ma J."/>
        </authorList>
    </citation>
    <scope>NUCLEOTIDE SEQUENCE [LARGE SCALE GENOMIC DNA]</scope>
    <source>
        <strain evidence="2 3">JCM 10696</strain>
    </source>
</reference>
<protein>
    <recommendedName>
        <fullName evidence="4">CUB domain-containing protein</fullName>
    </recommendedName>
</protein>
<accession>A0ABN1RTH2</accession>
<gene>
    <name evidence="2" type="ORF">GCM10009550_58810</name>
</gene>
<evidence type="ECO:0000313" key="2">
    <source>
        <dbReference type="EMBL" id="GAA0963356.1"/>
    </source>
</evidence>
<organism evidence="2 3">
    <name type="scientific">Actinocorallia libanotica</name>
    <dbReference type="NCBI Taxonomy" id="46162"/>
    <lineage>
        <taxon>Bacteria</taxon>
        <taxon>Bacillati</taxon>
        <taxon>Actinomycetota</taxon>
        <taxon>Actinomycetes</taxon>
        <taxon>Streptosporangiales</taxon>
        <taxon>Thermomonosporaceae</taxon>
        <taxon>Actinocorallia</taxon>
    </lineage>
</organism>
<feature type="region of interest" description="Disordered" evidence="1">
    <location>
        <begin position="66"/>
        <end position="90"/>
    </location>
</feature>
<dbReference type="Gene3D" id="2.60.20.10">
    <property type="entry name" value="Crystallins"/>
    <property type="match status" value="1"/>
</dbReference>
<dbReference type="EMBL" id="BAAAHH010000030">
    <property type="protein sequence ID" value="GAA0963356.1"/>
    <property type="molecule type" value="Genomic_DNA"/>
</dbReference>
<feature type="compositionally biased region" description="Polar residues" evidence="1">
    <location>
        <begin position="74"/>
        <end position="90"/>
    </location>
</feature>
<comment type="caution">
    <text evidence="2">The sequence shown here is derived from an EMBL/GenBank/DDBJ whole genome shotgun (WGS) entry which is preliminary data.</text>
</comment>
<evidence type="ECO:0000256" key="1">
    <source>
        <dbReference type="SAM" id="MobiDB-lite"/>
    </source>
</evidence>
<dbReference type="Proteomes" id="UP001500665">
    <property type="component" value="Unassembled WGS sequence"/>
</dbReference>